<organism evidence="1 2">
    <name type="scientific">Phlebotomus papatasi</name>
    <name type="common">Sandfly</name>
    <dbReference type="NCBI Taxonomy" id="29031"/>
    <lineage>
        <taxon>Eukaryota</taxon>
        <taxon>Metazoa</taxon>
        <taxon>Ecdysozoa</taxon>
        <taxon>Arthropoda</taxon>
        <taxon>Hexapoda</taxon>
        <taxon>Insecta</taxon>
        <taxon>Pterygota</taxon>
        <taxon>Neoptera</taxon>
        <taxon>Endopterygota</taxon>
        <taxon>Diptera</taxon>
        <taxon>Nematocera</taxon>
        <taxon>Psychodoidea</taxon>
        <taxon>Psychodidae</taxon>
        <taxon>Phlebotomus</taxon>
        <taxon>Phlebotomus</taxon>
    </lineage>
</organism>
<evidence type="ECO:0000313" key="1">
    <source>
        <dbReference type="EnsemblMetazoa" id="PPAI000721-PA"/>
    </source>
</evidence>
<keyword evidence="2" id="KW-1185">Reference proteome</keyword>
<dbReference type="VEuPathDB" id="VectorBase:PPAI000721"/>
<dbReference type="EnsemblMetazoa" id="PPAI000721-RA">
    <property type="protein sequence ID" value="PPAI000721-PA"/>
    <property type="gene ID" value="PPAI000721"/>
</dbReference>
<protein>
    <submittedName>
        <fullName evidence="1">Uncharacterized protein</fullName>
    </submittedName>
</protein>
<name>A0A1B0D049_PHLPP</name>
<accession>A0A1B0D049</accession>
<dbReference type="AlphaFoldDB" id="A0A1B0D049"/>
<dbReference type="VEuPathDB" id="VectorBase:PPAPM1_005680"/>
<sequence>MKIVRKIIHRHQKPRKNHCYNDNDETQISDEENVSLHSEISVMDISEEDEPMVEKESLDIKADRFAEKSKWDQPGPSANTAPLKPAGLIQPSSLTTSITGTKGTVISAFGSLPKKPKI</sequence>
<dbReference type="EMBL" id="AJVK01009826">
    <property type="status" value="NOT_ANNOTATED_CDS"/>
    <property type="molecule type" value="Genomic_DNA"/>
</dbReference>
<dbReference type="Proteomes" id="UP000092462">
    <property type="component" value="Unassembled WGS sequence"/>
</dbReference>
<dbReference type="EMBL" id="AJVK01009827">
    <property type="status" value="NOT_ANNOTATED_CDS"/>
    <property type="molecule type" value="Genomic_DNA"/>
</dbReference>
<reference evidence="1" key="1">
    <citation type="submission" date="2022-08" db="UniProtKB">
        <authorList>
            <consortium name="EnsemblMetazoa"/>
        </authorList>
    </citation>
    <scope>IDENTIFICATION</scope>
    <source>
        <strain evidence="1">Israel</strain>
    </source>
</reference>
<evidence type="ECO:0000313" key="2">
    <source>
        <dbReference type="Proteomes" id="UP000092462"/>
    </source>
</evidence>
<proteinExistence type="predicted"/>